<keyword evidence="4" id="KW-1185">Reference proteome</keyword>
<feature type="compositionally biased region" description="Polar residues" evidence="1">
    <location>
        <begin position="334"/>
        <end position="351"/>
    </location>
</feature>
<feature type="transmembrane region" description="Helical" evidence="2">
    <location>
        <begin position="16"/>
        <end position="34"/>
    </location>
</feature>
<dbReference type="PANTHER" id="PTHR28080:SF1">
    <property type="entry name" value="PEROXISOMAL BIOGENESIS FACTOR 3"/>
    <property type="match status" value="1"/>
</dbReference>
<keyword evidence="2" id="KW-0472">Membrane</keyword>
<dbReference type="GeneID" id="19163454"/>
<dbReference type="GO" id="GO:0005778">
    <property type="term" value="C:peroxisomal membrane"/>
    <property type="evidence" value="ECO:0007669"/>
    <property type="project" value="InterPro"/>
</dbReference>
<comment type="caution">
    <text evidence="3">The sequence shown here is derived from an EMBL/GenBank/DDBJ whole genome shotgun (WGS) entry which is preliminary data.</text>
</comment>
<dbReference type="GO" id="GO:0030674">
    <property type="term" value="F:protein-macromolecule adaptor activity"/>
    <property type="evidence" value="ECO:0007669"/>
    <property type="project" value="TreeGrafter"/>
</dbReference>
<evidence type="ECO:0008006" key="5">
    <source>
        <dbReference type="Google" id="ProtNLM"/>
    </source>
</evidence>
<dbReference type="Pfam" id="PF04882">
    <property type="entry name" value="Peroxin-3"/>
    <property type="match status" value="1"/>
</dbReference>
<dbReference type="Proteomes" id="UP000019484">
    <property type="component" value="Unassembled WGS sequence"/>
</dbReference>
<dbReference type="OrthoDB" id="45930at2759"/>
<dbReference type="PANTHER" id="PTHR28080">
    <property type="entry name" value="PEROXISOMAL BIOGENESIS FACTOR 3"/>
    <property type="match status" value="1"/>
</dbReference>
<feature type="region of interest" description="Disordered" evidence="1">
    <location>
        <begin position="320"/>
        <end position="352"/>
    </location>
</feature>
<evidence type="ECO:0000256" key="2">
    <source>
        <dbReference type="SAM" id="Phobius"/>
    </source>
</evidence>
<dbReference type="HOGENOM" id="CLU_017002_3_0_1"/>
<protein>
    <recommendedName>
        <fullName evidence="5">Peroxin-3</fullName>
    </recommendedName>
</protein>
<dbReference type="InterPro" id="IPR006966">
    <property type="entry name" value="Peroxin-3"/>
</dbReference>
<feature type="compositionally biased region" description="Polar residues" evidence="1">
    <location>
        <begin position="111"/>
        <end position="123"/>
    </location>
</feature>
<reference evidence="3 4" key="1">
    <citation type="submission" date="2013-03" db="EMBL/GenBank/DDBJ databases">
        <title>The Genome Sequence of Capronia coronata CBS 617.96.</title>
        <authorList>
            <consortium name="The Broad Institute Genomics Platform"/>
            <person name="Cuomo C."/>
            <person name="de Hoog S."/>
            <person name="Gorbushina A."/>
            <person name="Walker B."/>
            <person name="Young S.K."/>
            <person name="Zeng Q."/>
            <person name="Gargeya S."/>
            <person name="Fitzgerald M."/>
            <person name="Haas B."/>
            <person name="Abouelleil A."/>
            <person name="Allen A.W."/>
            <person name="Alvarado L."/>
            <person name="Arachchi H.M."/>
            <person name="Berlin A.M."/>
            <person name="Chapman S.B."/>
            <person name="Gainer-Dewar J."/>
            <person name="Goldberg J."/>
            <person name="Griggs A."/>
            <person name="Gujja S."/>
            <person name="Hansen M."/>
            <person name="Howarth C."/>
            <person name="Imamovic A."/>
            <person name="Ireland A."/>
            <person name="Larimer J."/>
            <person name="McCowan C."/>
            <person name="Murphy C."/>
            <person name="Pearson M."/>
            <person name="Poon T.W."/>
            <person name="Priest M."/>
            <person name="Roberts A."/>
            <person name="Saif S."/>
            <person name="Shea T."/>
            <person name="Sisk P."/>
            <person name="Sykes S."/>
            <person name="Wortman J."/>
            <person name="Nusbaum C."/>
            <person name="Birren B."/>
        </authorList>
    </citation>
    <scope>NUCLEOTIDE SEQUENCE [LARGE SCALE GENOMIC DNA]</scope>
    <source>
        <strain evidence="3 4">CBS 617.96</strain>
    </source>
</reference>
<feature type="region of interest" description="Disordered" evidence="1">
    <location>
        <begin position="487"/>
        <end position="524"/>
    </location>
</feature>
<organism evidence="3 4">
    <name type="scientific">Capronia coronata CBS 617.96</name>
    <dbReference type="NCBI Taxonomy" id="1182541"/>
    <lineage>
        <taxon>Eukaryota</taxon>
        <taxon>Fungi</taxon>
        <taxon>Dikarya</taxon>
        <taxon>Ascomycota</taxon>
        <taxon>Pezizomycotina</taxon>
        <taxon>Eurotiomycetes</taxon>
        <taxon>Chaetothyriomycetidae</taxon>
        <taxon>Chaetothyriales</taxon>
        <taxon>Herpotrichiellaceae</taxon>
        <taxon>Capronia</taxon>
    </lineage>
</organism>
<dbReference type="AlphaFoldDB" id="W9XU04"/>
<keyword evidence="2" id="KW-0812">Transmembrane</keyword>
<evidence type="ECO:0000313" key="3">
    <source>
        <dbReference type="EMBL" id="EXJ80461.1"/>
    </source>
</evidence>
<gene>
    <name evidence="3" type="ORF">A1O1_08606</name>
</gene>
<evidence type="ECO:0000313" key="4">
    <source>
        <dbReference type="Proteomes" id="UP000019484"/>
    </source>
</evidence>
<keyword evidence="2" id="KW-1133">Transmembrane helix</keyword>
<dbReference type="STRING" id="1182541.W9XU04"/>
<accession>W9XU04</accession>
<dbReference type="eggNOG" id="KOG4444">
    <property type="taxonomic scope" value="Eukaryota"/>
</dbReference>
<name>W9XU04_9EURO</name>
<feature type="compositionally biased region" description="Basic and acidic residues" evidence="1">
    <location>
        <begin position="97"/>
        <end position="110"/>
    </location>
</feature>
<feature type="region of interest" description="Disordered" evidence="1">
    <location>
        <begin position="97"/>
        <end position="123"/>
    </location>
</feature>
<proteinExistence type="predicted"/>
<evidence type="ECO:0000256" key="1">
    <source>
        <dbReference type="SAM" id="MobiDB-lite"/>
    </source>
</evidence>
<dbReference type="RefSeq" id="XP_007727655.1">
    <property type="nucleotide sequence ID" value="XM_007729465.1"/>
</dbReference>
<dbReference type="GO" id="GO:0045046">
    <property type="term" value="P:protein import into peroxisome membrane"/>
    <property type="evidence" value="ECO:0007669"/>
    <property type="project" value="TreeGrafter"/>
</dbReference>
<sequence length="538" mass="58873">MISATRRWLRRNRSGIAIGAGVVGATYLAGQYVLGKINEARERMQMDRIAKENIRRRFEQNQTDCTITVLALLPTLTENVMEELPVEQLTHELQQKKAERLARASGEGKSEASSMQDGDSVSMSSFQTGSFVHAIQYPIEGSQGGARRTKAQLWNELKVTSITRAFTLIYCLSLLTVLTRIQLNLLGRLNYLSSVISLARPPPPGRANSISLEDHDDGSVNTSFGNDFETNRRYLTFSWYLLHKGYAQIMAKVRAAVEEVFGSISPNEGITATRLSDLVLAVRRRVEGGSEQERYATRWLQYMLPPRDEEEAVLIESGVITPTLSSPPDPTSDGENPSTQSTSARIDTSTGPLRRLLDETADLIDSPTFTRIHSLLLGSMFSHLIDSKVIQQLFPQPVPMRSHSPSSSISSAPHPRIVELDSAVTVVPGEPRVKLANILAVITRQAHAIGNGNSPPNEYLSTAEAEVKELEAFAAVIYTSNVEQSVEESRHSPAADSGLKGAEGVAVSDVGTEPAEEMVESKLESAWTKVTGSSIASR</sequence>
<dbReference type="EMBL" id="AMWN01000008">
    <property type="protein sequence ID" value="EXJ80461.1"/>
    <property type="molecule type" value="Genomic_DNA"/>
</dbReference>